<dbReference type="EMBL" id="FZNO01000001">
    <property type="protein sequence ID" value="SNR23278.1"/>
    <property type="molecule type" value="Genomic_DNA"/>
</dbReference>
<sequence length="306" mass="33184">MGSRARSGQATGKGEAAGARTDAPPAVPNRRGDLDELMDHRPVFRIRLQGYDRLEVDNYTAWAESELIAVRREADHLLSRFAQCSAELEISRRVIAEAPRGRETFPVSERVQAMLRLASDEAAAITEAGTQEAERLKAEALTEADARLRKAHQIKEMAVRAADELLEQARRDRADAAAAVGRARAEAAGIVREAVAERDRLAARAAQERERAAAAAAAQLAAVQADVVELRRQEDRARQLLRALTDRIGDALAAMADDPHEPNVAVEGRVLGDPEESDVAPAGIRRDDRDEPNVVAMAGRPAPSAH</sequence>
<keyword evidence="4" id="KW-1185">Reference proteome</keyword>
<feature type="region of interest" description="Disordered" evidence="2">
    <location>
        <begin position="1"/>
        <end position="34"/>
    </location>
</feature>
<protein>
    <recommendedName>
        <fullName evidence="5">DivIVA protein</fullName>
    </recommendedName>
</protein>
<accession>A0A238UML5</accession>
<reference evidence="3 4" key="1">
    <citation type="submission" date="2017-06" db="EMBL/GenBank/DDBJ databases">
        <authorList>
            <person name="Kim H.J."/>
            <person name="Triplett B.A."/>
        </authorList>
    </citation>
    <scope>NUCLEOTIDE SEQUENCE [LARGE SCALE GENOMIC DNA]</scope>
    <source>
        <strain evidence="3 4">DSM 44272</strain>
    </source>
</reference>
<dbReference type="RefSeq" id="WP_089334607.1">
    <property type="nucleotide sequence ID" value="NZ_FZNO01000001.1"/>
</dbReference>
<feature type="coiled-coil region" evidence="1">
    <location>
        <begin position="159"/>
        <end position="247"/>
    </location>
</feature>
<evidence type="ECO:0008006" key="5">
    <source>
        <dbReference type="Google" id="ProtNLM"/>
    </source>
</evidence>
<dbReference type="OrthoDB" id="5186272at2"/>
<evidence type="ECO:0000313" key="4">
    <source>
        <dbReference type="Proteomes" id="UP000198403"/>
    </source>
</evidence>
<evidence type="ECO:0000256" key="1">
    <source>
        <dbReference type="SAM" id="Coils"/>
    </source>
</evidence>
<keyword evidence="1" id="KW-0175">Coiled coil</keyword>
<proteinExistence type="predicted"/>
<feature type="compositionally biased region" description="Polar residues" evidence="2">
    <location>
        <begin position="1"/>
        <end position="10"/>
    </location>
</feature>
<dbReference type="AlphaFoldDB" id="A0A238UML5"/>
<organism evidence="3 4">
    <name type="scientific">Blastococcus mobilis</name>
    <dbReference type="NCBI Taxonomy" id="1938746"/>
    <lineage>
        <taxon>Bacteria</taxon>
        <taxon>Bacillati</taxon>
        <taxon>Actinomycetota</taxon>
        <taxon>Actinomycetes</taxon>
        <taxon>Geodermatophilales</taxon>
        <taxon>Geodermatophilaceae</taxon>
        <taxon>Blastococcus</taxon>
    </lineage>
</organism>
<name>A0A238UML5_9ACTN</name>
<gene>
    <name evidence="3" type="ORF">SAMN06272737_10173</name>
</gene>
<feature type="region of interest" description="Disordered" evidence="2">
    <location>
        <begin position="258"/>
        <end position="306"/>
    </location>
</feature>
<evidence type="ECO:0000256" key="2">
    <source>
        <dbReference type="SAM" id="MobiDB-lite"/>
    </source>
</evidence>
<evidence type="ECO:0000313" key="3">
    <source>
        <dbReference type="EMBL" id="SNR23278.1"/>
    </source>
</evidence>
<dbReference type="Proteomes" id="UP000198403">
    <property type="component" value="Unassembled WGS sequence"/>
</dbReference>